<organism evidence="1 2">
    <name type="scientific">Senna tora</name>
    <dbReference type="NCBI Taxonomy" id="362788"/>
    <lineage>
        <taxon>Eukaryota</taxon>
        <taxon>Viridiplantae</taxon>
        <taxon>Streptophyta</taxon>
        <taxon>Embryophyta</taxon>
        <taxon>Tracheophyta</taxon>
        <taxon>Spermatophyta</taxon>
        <taxon>Magnoliopsida</taxon>
        <taxon>eudicotyledons</taxon>
        <taxon>Gunneridae</taxon>
        <taxon>Pentapetalae</taxon>
        <taxon>rosids</taxon>
        <taxon>fabids</taxon>
        <taxon>Fabales</taxon>
        <taxon>Fabaceae</taxon>
        <taxon>Caesalpinioideae</taxon>
        <taxon>Cassia clade</taxon>
        <taxon>Senna</taxon>
    </lineage>
</organism>
<dbReference type="AlphaFoldDB" id="A0A834TW29"/>
<evidence type="ECO:0000313" key="1">
    <source>
        <dbReference type="EMBL" id="KAF7829448.1"/>
    </source>
</evidence>
<name>A0A834TW29_9FABA</name>
<evidence type="ECO:0000313" key="2">
    <source>
        <dbReference type="Proteomes" id="UP000634136"/>
    </source>
</evidence>
<comment type="caution">
    <text evidence="1">The sequence shown here is derived from an EMBL/GenBank/DDBJ whole genome shotgun (WGS) entry which is preliminary data.</text>
</comment>
<accession>A0A834TW29</accession>
<reference evidence="1" key="1">
    <citation type="submission" date="2020-09" db="EMBL/GenBank/DDBJ databases">
        <title>Genome-Enabled Discovery of Anthraquinone Biosynthesis in Senna tora.</title>
        <authorList>
            <person name="Kang S.-H."/>
            <person name="Pandey R.P."/>
            <person name="Lee C.-M."/>
            <person name="Sim J.-S."/>
            <person name="Jeong J.-T."/>
            <person name="Choi B.-S."/>
            <person name="Jung M."/>
            <person name="Ginzburg D."/>
            <person name="Zhao K."/>
            <person name="Won S.Y."/>
            <person name="Oh T.-J."/>
            <person name="Yu Y."/>
            <person name="Kim N.-H."/>
            <person name="Lee O.R."/>
            <person name="Lee T.-H."/>
            <person name="Bashyal P."/>
            <person name="Kim T.-S."/>
            <person name="Lee W.-H."/>
            <person name="Kawkins C."/>
            <person name="Kim C.-K."/>
            <person name="Kim J.S."/>
            <person name="Ahn B.O."/>
            <person name="Rhee S.Y."/>
            <person name="Sohng J.K."/>
        </authorList>
    </citation>
    <scope>NUCLEOTIDE SEQUENCE</scope>
    <source>
        <tissue evidence="1">Leaf</tissue>
    </source>
</reference>
<dbReference type="EMBL" id="JAAIUW010000005">
    <property type="protein sequence ID" value="KAF7829448.1"/>
    <property type="molecule type" value="Genomic_DNA"/>
</dbReference>
<proteinExistence type="predicted"/>
<keyword evidence="2" id="KW-1185">Reference proteome</keyword>
<gene>
    <name evidence="1" type="ORF">G2W53_011781</name>
</gene>
<protein>
    <submittedName>
        <fullName evidence="1">Uncharacterized protein</fullName>
    </submittedName>
</protein>
<dbReference type="Proteomes" id="UP000634136">
    <property type="component" value="Unassembled WGS sequence"/>
</dbReference>
<sequence length="81" mass="9011">MIIPSAPRFCPLNLNLFCIVSTRWVEEDAKDNDDGAFPSSHSYSCPVLKPTEPKQFLLPSSPSQPNQICSSIFIAFKCSFT</sequence>